<dbReference type="EMBL" id="AMZH03002756">
    <property type="protein sequence ID" value="RRT74502.1"/>
    <property type="molecule type" value="Genomic_DNA"/>
</dbReference>
<gene>
    <name evidence="1" type="ORF">B296_00004609</name>
</gene>
<evidence type="ECO:0000313" key="1">
    <source>
        <dbReference type="EMBL" id="RRT74502.1"/>
    </source>
</evidence>
<accession>A0A427AE72</accession>
<reference evidence="1 2" key="1">
    <citation type="journal article" date="2014" name="Agronomy (Basel)">
        <title>A Draft Genome Sequence for Ensete ventricosum, the Drought-Tolerant Tree Against Hunger.</title>
        <authorList>
            <person name="Harrison J."/>
            <person name="Moore K.A."/>
            <person name="Paszkiewicz K."/>
            <person name="Jones T."/>
            <person name="Grant M."/>
            <person name="Ambacheew D."/>
            <person name="Muzemil S."/>
            <person name="Studholme D.J."/>
        </authorList>
    </citation>
    <scope>NUCLEOTIDE SEQUENCE [LARGE SCALE GENOMIC DNA]</scope>
</reference>
<proteinExistence type="predicted"/>
<evidence type="ECO:0000313" key="2">
    <source>
        <dbReference type="Proteomes" id="UP000287651"/>
    </source>
</evidence>
<organism evidence="1 2">
    <name type="scientific">Ensete ventricosum</name>
    <name type="common">Abyssinian banana</name>
    <name type="synonym">Musa ensete</name>
    <dbReference type="NCBI Taxonomy" id="4639"/>
    <lineage>
        <taxon>Eukaryota</taxon>
        <taxon>Viridiplantae</taxon>
        <taxon>Streptophyta</taxon>
        <taxon>Embryophyta</taxon>
        <taxon>Tracheophyta</taxon>
        <taxon>Spermatophyta</taxon>
        <taxon>Magnoliopsida</taxon>
        <taxon>Liliopsida</taxon>
        <taxon>Zingiberales</taxon>
        <taxon>Musaceae</taxon>
        <taxon>Ensete</taxon>
    </lineage>
</organism>
<comment type="caution">
    <text evidence="1">The sequence shown here is derived from an EMBL/GenBank/DDBJ whole genome shotgun (WGS) entry which is preliminary data.</text>
</comment>
<dbReference type="AlphaFoldDB" id="A0A427AE72"/>
<dbReference type="Proteomes" id="UP000287651">
    <property type="component" value="Unassembled WGS sequence"/>
</dbReference>
<protein>
    <submittedName>
        <fullName evidence="1">Uncharacterized protein</fullName>
    </submittedName>
</protein>
<sequence>MWNRLARFPRVSDRYFELDLLGEGCHCQIALLGLLGVAPCSTDFGIDRELHCGSADDGINLFLHWALLVERRLAQLPYITVEVSSMDEIFNLVLQVITLVDVVAVITVEATITLSVSLLRSCFYWVGRSDEAFFLDLKEDIGLVGVEGIGGGLKMAGLGLSILLFKGPGVGLETTPRETIFYPRASQPPMLRQPHAGWPFRALRGSS</sequence>
<name>A0A427AE72_ENSVE</name>